<sequence length="108" mass="11408">MLANRNLKWVNTAKCLLCLTGLGLAGSTIGQIGRGVKPLSPDLLARLATVLGIPADDLAAVTGISLPDNPPPTHPAATELAGLIWDVRRLTSDQVRCLRDDAESLRSE</sequence>
<keyword evidence="3" id="KW-1185">Reference proteome</keyword>
<dbReference type="CDD" id="cd00093">
    <property type="entry name" value="HTH_XRE"/>
    <property type="match status" value="1"/>
</dbReference>
<reference evidence="2 3" key="1">
    <citation type="submission" date="2016-10" db="EMBL/GenBank/DDBJ databases">
        <authorList>
            <person name="de Groot N.N."/>
        </authorList>
    </citation>
    <scope>NUCLEOTIDE SEQUENCE [LARGE SCALE GENOMIC DNA]</scope>
    <source>
        <strain evidence="2 3">CGMCC 4.6533</strain>
    </source>
</reference>
<dbReference type="GO" id="GO:0003677">
    <property type="term" value="F:DNA binding"/>
    <property type="evidence" value="ECO:0007669"/>
    <property type="project" value="InterPro"/>
</dbReference>
<evidence type="ECO:0000259" key="1">
    <source>
        <dbReference type="PROSITE" id="PS50943"/>
    </source>
</evidence>
<protein>
    <recommendedName>
        <fullName evidence="1">HTH cro/C1-type domain-containing protein</fullName>
    </recommendedName>
</protein>
<feature type="domain" description="HTH cro/C1-type" evidence="1">
    <location>
        <begin position="22"/>
        <end position="58"/>
    </location>
</feature>
<name>A0A1G8FBC6_9ACTN</name>
<dbReference type="InterPro" id="IPR001387">
    <property type="entry name" value="Cro/C1-type_HTH"/>
</dbReference>
<evidence type="ECO:0000313" key="3">
    <source>
        <dbReference type="Proteomes" id="UP000199202"/>
    </source>
</evidence>
<dbReference type="EMBL" id="FNDJ01000003">
    <property type="protein sequence ID" value="SDH79420.1"/>
    <property type="molecule type" value="Genomic_DNA"/>
</dbReference>
<proteinExistence type="predicted"/>
<dbReference type="InterPro" id="IPR010982">
    <property type="entry name" value="Lambda_DNA-bd_dom_sf"/>
</dbReference>
<evidence type="ECO:0000313" key="2">
    <source>
        <dbReference type="EMBL" id="SDH79420.1"/>
    </source>
</evidence>
<dbReference type="PROSITE" id="PS50943">
    <property type="entry name" value="HTH_CROC1"/>
    <property type="match status" value="1"/>
</dbReference>
<accession>A0A1G8FBC6</accession>
<dbReference type="Proteomes" id="UP000199202">
    <property type="component" value="Unassembled WGS sequence"/>
</dbReference>
<gene>
    <name evidence="2" type="ORF">SAMN05421869_103266</name>
</gene>
<dbReference type="Gene3D" id="1.10.260.40">
    <property type="entry name" value="lambda repressor-like DNA-binding domains"/>
    <property type="match status" value="1"/>
</dbReference>
<organism evidence="2 3">
    <name type="scientific">Nonomuraea jiangxiensis</name>
    <dbReference type="NCBI Taxonomy" id="633440"/>
    <lineage>
        <taxon>Bacteria</taxon>
        <taxon>Bacillati</taxon>
        <taxon>Actinomycetota</taxon>
        <taxon>Actinomycetes</taxon>
        <taxon>Streptosporangiales</taxon>
        <taxon>Streptosporangiaceae</taxon>
        <taxon>Nonomuraea</taxon>
    </lineage>
</organism>
<dbReference type="AlphaFoldDB" id="A0A1G8FBC6"/>